<feature type="transmembrane region" description="Helical" evidence="1">
    <location>
        <begin position="49"/>
        <end position="70"/>
    </location>
</feature>
<keyword evidence="4" id="KW-1185">Reference proteome</keyword>
<dbReference type="CDD" id="cd03507">
    <property type="entry name" value="Delta12-FADS-like"/>
    <property type="match status" value="1"/>
</dbReference>
<dbReference type="GO" id="GO:0016491">
    <property type="term" value="F:oxidoreductase activity"/>
    <property type="evidence" value="ECO:0007669"/>
    <property type="project" value="InterPro"/>
</dbReference>
<name>A0A6G1JFM6_9PLEO</name>
<reference evidence="3" key="1">
    <citation type="journal article" date="2020" name="Stud. Mycol.">
        <title>101 Dothideomycetes genomes: a test case for predicting lifestyles and emergence of pathogens.</title>
        <authorList>
            <person name="Haridas S."/>
            <person name="Albert R."/>
            <person name="Binder M."/>
            <person name="Bloem J."/>
            <person name="Labutti K."/>
            <person name="Salamov A."/>
            <person name="Andreopoulos B."/>
            <person name="Baker S."/>
            <person name="Barry K."/>
            <person name="Bills G."/>
            <person name="Bluhm B."/>
            <person name="Cannon C."/>
            <person name="Castanera R."/>
            <person name="Culley D."/>
            <person name="Daum C."/>
            <person name="Ezra D."/>
            <person name="Gonzalez J."/>
            <person name="Henrissat B."/>
            <person name="Kuo A."/>
            <person name="Liang C."/>
            <person name="Lipzen A."/>
            <person name="Lutzoni F."/>
            <person name="Magnuson J."/>
            <person name="Mondo S."/>
            <person name="Nolan M."/>
            <person name="Ohm R."/>
            <person name="Pangilinan J."/>
            <person name="Park H.-J."/>
            <person name="Ramirez L."/>
            <person name="Alfaro M."/>
            <person name="Sun H."/>
            <person name="Tritt A."/>
            <person name="Yoshinaga Y."/>
            <person name="Zwiers L.-H."/>
            <person name="Turgeon B."/>
            <person name="Goodwin S."/>
            <person name="Spatafora J."/>
            <person name="Crous P."/>
            <person name="Grigoriev I."/>
        </authorList>
    </citation>
    <scope>NUCLEOTIDE SEQUENCE</scope>
    <source>
        <strain evidence="3">CBS 122367</strain>
    </source>
</reference>
<dbReference type="EMBL" id="MU005572">
    <property type="protein sequence ID" value="KAF2689041.1"/>
    <property type="molecule type" value="Genomic_DNA"/>
</dbReference>
<keyword evidence="1" id="KW-0472">Membrane</keyword>
<evidence type="ECO:0000313" key="3">
    <source>
        <dbReference type="EMBL" id="KAF2689041.1"/>
    </source>
</evidence>
<evidence type="ECO:0000313" key="4">
    <source>
        <dbReference type="Proteomes" id="UP000799291"/>
    </source>
</evidence>
<dbReference type="GO" id="GO:0006629">
    <property type="term" value="P:lipid metabolic process"/>
    <property type="evidence" value="ECO:0007669"/>
    <property type="project" value="InterPro"/>
</dbReference>
<proteinExistence type="predicted"/>
<dbReference type="Pfam" id="PF00487">
    <property type="entry name" value="FA_desaturase"/>
    <property type="match status" value="1"/>
</dbReference>
<keyword evidence="1" id="KW-0812">Transmembrane</keyword>
<dbReference type="InterPro" id="IPR005804">
    <property type="entry name" value="FA_desaturase_dom"/>
</dbReference>
<feature type="transmembrane region" description="Helical" evidence="1">
    <location>
        <begin position="82"/>
        <end position="105"/>
    </location>
</feature>
<accession>A0A6G1JFM6</accession>
<dbReference type="PANTHER" id="PTHR32100">
    <property type="entry name" value="OMEGA-6 FATTY ACID DESATURASE, CHLOROPLASTIC"/>
    <property type="match status" value="1"/>
</dbReference>
<dbReference type="InterPro" id="IPR012171">
    <property type="entry name" value="Fatty_acid_desaturase"/>
</dbReference>
<dbReference type="OrthoDB" id="1461976at2759"/>
<gene>
    <name evidence="3" type="ORF">K458DRAFT_357494</name>
</gene>
<feature type="transmembrane region" description="Helical" evidence="1">
    <location>
        <begin position="117"/>
        <end position="138"/>
    </location>
</feature>
<feature type="domain" description="Fatty acid desaturase" evidence="2">
    <location>
        <begin position="86"/>
        <end position="368"/>
    </location>
</feature>
<keyword evidence="1" id="KW-1133">Transmembrane helix</keyword>
<sequence>MTLDYDSHPAELVEGGTVQGQKKAVTVSDLRKAIPAHCFQLSYSTGLFYLARDIFICYALGWVAWTYIPYIRYEGRVEFELLRYSAWLLYGYVQGLVFTGIWVLGHESGHGVFSPSPILNDTVGFICHSVLLTPYFAWQSTHRRHHIYANNLAKDHNYVPPKKEEYARSFGLSPESLDDILEMTEDAPIVVLLRIIMQQLLGWPTYLLCNITASEGSLYRPKSDALLGNSHYLPSSTLFRPEEAHLILASDVGIMVAMGALYFIGCAVGFPAVALLYIQPYLWCNHWIVAITFLHHTHPKLPRYDAEAWTFLRGALATVDRNLGWAGKHLLHNIADYHVIHHLFSRIPQYHAEEATKAIMPLLGDAYHSDKDRSFWYGMWESFTKCQWIKSDGVEDKTQSAYWYESGPCPPPERSMKKRSWI</sequence>
<evidence type="ECO:0000256" key="1">
    <source>
        <dbReference type="SAM" id="Phobius"/>
    </source>
</evidence>
<dbReference type="Proteomes" id="UP000799291">
    <property type="component" value="Unassembled WGS sequence"/>
</dbReference>
<dbReference type="AlphaFoldDB" id="A0A6G1JFM6"/>
<protein>
    <submittedName>
        <fullName evidence="3">Delta-12 fatty acid desaturas-like protein</fullName>
    </submittedName>
</protein>
<organism evidence="3 4">
    <name type="scientific">Lentithecium fluviatile CBS 122367</name>
    <dbReference type="NCBI Taxonomy" id="1168545"/>
    <lineage>
        <taxon>Eukaryota</taxon>
        <taxon>Fungi</taxon>
        <taxon>Dikarya</taxon>
        <taxon>Ascomycota</taxon>
        <taxon>Pezizomycotina</taxon>
        <taxon>Dothideomycetes</taxon>
        <taxon>Pleosporomycetidae</taxon>
        <taxon>Pleosporales</taxon>
        <taxon>Massarineae</taxon>
        <taxon>Lentitheciaceae</taxon>
        <taxon>Lentithecium</taxon>
    </lineage>
</organism>
<evidence type="ECO:0000259" key="2">
    <source>
        <dbReference type="Pfam" id="PF00487"/>
    </source>
</evidence>